<dbReference type="InterPro" id="IPR002201">
    <property type="entry name" value="Glyco_trans_9"/>
</dbReference>
<dbReference type="PANTHER" id="PTHR30160">
    <property type="entry name" value="TETRAACYLDISACCHARIDE 4'-KINASE-RELATED"/>
    <property type="match status" value="1"/>
</dbReference>
<dbReference type="InterPro" id="IPR051199">
    <property type="entry name" value="LPS_LOS_Heptosyltrfase"/>
</dbReference>
<dbReference type="RefSeq" id="WP_096357418.1">
    <property type="nucleotide sequence ID" value="NZ_AP014946.1"/>
</dbReference>
<dbReference type="GO" id="GO:0008713">
    <property type="term" value="F:ADP-heptose-lipopolysaccharide heptosyltransferase activity"/>
    <property type="evidence" value="ECO:0007669"/>
    <property type="project" value="TreeGrafter"/>
</dbReference>
<gene>
    <name evidence="3" type="ORF">GJW-30_1_03397</name>
</gene>
<dbReference type="PANTHER" id="PTHR30160:SF7">
    <property type="entry name" value="ADP-HEPTOSE--LPS HEPTOSYLTRANSFERASE 2"/>
    <property type="match status" value="1"/>
</dbReference>
<evidence type="ECO:0000313" key="4">
    <source>
        <dbReference type="Proteomes" id="UP000236884"/>
    </source>
</evidence>
<organism evidence="3 4">
    <name type="scientific">Variibacter gotjawalensis</name>
    <dbReference type="NCBI Taxonomy" id="1333996"/>
    <lineage>
        <taxon>Bacteria</taxon>
        <taxon>Pseudomonadati</taxon>
        <taxon>Pseudomonadota</taxon>
        <taxon>Alphaproteobacteria</taxon>
        <taxon>Hyphomicrobiales</taxon>
        <taxon>Nitrobacteraceae</taxon>
        <taxon>Variibacter</taxon>
    </lineage>
</organism>
<accession>A0A0S3PY44</accession>
<dbReference type="Pfam" id="PF01075">
    <property type="entry name" value="Glyco_transf_9"/>
    <property type="match status" value="1"/>
</dbReference>
<sequence>MQAQDLASYRTDLDAAFAKRGGPGETTHVTIKPRGETEQPTLIFRDKGHLLGDALIRVPAYRAARIAFPNHRLINLSAEKTAFTGPLAPIAHLFFDEIFSGVEANSEQRQLARSFGPMDIVLDLRSNMRSSLNGVTFFGSAKRFVANSPGFAARYGAPRSFEVRPRNNAARYHRMVEIVAGHRLPYDFRIPTLPQAKTHAAELLPDGERYFGITSGPLTQTKSWPREGHITVAARVRAHGFRPVVLLGAFEGEQRAWYEANIPDALIVDLATARGDAGYLLWLLHAVAGRFAGCVSNENGLQHLVASRGIPLLTLSGPTNSRAWKPVTPLWWCIRAQQFGSDEPRAIPPAFVADTVSQMIRWIERNEDNRANAPMNSGQN</sequence>
<dbReference type="GO" id="GO:0009244">
    <property type="term" value="P:lipopolysaccharide core region biosynthetic process"/>
    <property type="evidence" value="ECO:0007669"/>
    <property type="project" value="TreeGrafter"/>
</dbReference>
<protein>
    <submittedName>
        <fullName evidence="3">Glycosyltransferase family 9</fullName>
    </submittedName>
</protein>
<dbReference type="SUPFAM" id="SSF53756">
    <property type="entry name" value="UDP-Glycosyltransferase/glycogen phosphorylase"/>
    <property type="match status" value="1"/>
</dbReference>
<dbReference type="Proteomes" id="UP000236884">
    <property type="component" value="Chromosome"/>
</dbReference>
<proteinExistence type="predicted"/>
<dbReference type="AlphaFoldDB" id="A0A0S3PY44"/>
<reference evidence="3 4" key="1">
    <citation type="submission" date="2015-08" db="EMBL/GenBank/DDBJ databases">
        <title>Investigation of the bacterial diversity of lava forest soil.</title>
        <authorList>
            <person name="Lee J.S."/>
        </authorList>
    </citation>
    <scope>NUCLEOTIDE SEQUENCE [LARGE SCALE GENOMIC DNA]</scope>
    <source>
        <strain evidence="3 4">GJW-30</strain>
    </source>
</reference>
<dbReference type="Gene3D" id="3.40.50.2000">
    <property type="entry name" value="Glycogen Phosphorylase B"/>
    <property type="match status" value="1"/>
</dbReference>
<keyword evidence="1" id="KW-0328">Glycosyltransferase</keyword>
<dbReference type="KEGG" id="vgo:GJW-30_1_03397"/>
<evidence type="ECO:0000313" key="3">
    <source>
        <dbReference type="EMBL" id="BAT60847.1"/>
    </source>
</evidence>
<dbReference type="GO" id="GO:0005829">
    <property type="term" value="C:cytosol"/>
    <property type="evidence" value="ECO:0007669"/>
    <property type="project" value="TreeGrafter"/>
</dbReference>
<keyword evidence="2 3" id="KW-0808">Transferase</keyword>
<name>A0A0S3PY44_9BRAD</name>
<dbReference type="OrthoDB" id="7158927at2"/>
<keyword evidence="4" id="KW-1185">Reference proteome</keyword>
<evidence type="ECO:0000256" key="2">
    <source>
        <dbReference type="ARBA" id="ARBA00022679"/>
    </source>
</evidence>
<dbReference type="EMBL" id="AP014946">
    <property type="protein sequence ID" value="BAT60847.1"/>
    <property type="molecule type" value="Genomic_DNA"/>
</dbReference>
<evidence type="ECO:0000256" key="1">
    <source>
        <dbReference type="ARBA" id="ARBA00022676"/>
    </source>
</evidence>